<keyword evidence="5 8" id="KW-0418">Kinase</keyword>
<dbReference type="EMBL" id="FOAB01000005">
    <property type="protein sequence ID" value="SEL66165.1"/>
    <property type="molecule type" value="Genomic_DNA"/>
</dbReference>
<keyword evidence="4" id="KW-0808">Transferase</keyword>
<dbReference type="InterPro" id="IPR003594">
    <property type="entry name" value="HATPase_dom"/>
</dbReference>
<gene>
    <name evidence="8" type="ORF">SAMN04487910_2952</name>
</gene>
<comment type="catalytic activity">
    <reaction evidence="1">
        <text>ATP + protein L-histidine = ADP + protein N-phospho-L-histidine.</text>
        <dbReference type="EC" id="2.7.13.3"/>
    </reaction>
</comment>
<evidence type="ECO:0000313" key="9">
    <source>
        <dbReference type="Proteomes" id="UP000198521"/>
    </source>
</evidence>
<evidence type="ECO:0000256" key="4">
    <source>
        <dbReference type="ARBA" id="ARBA00022679"/>
    </source>
</evidence>
<accession>A0A1H7S112</accession>
<keyword evidence="3" id="KW-0597">Phosphoprotein</keyword>
<dbReference type="InterPro" id="IPR036890">
    <property type="entry name" value="HATPase_C_sf"/>
</dbReference>
<organism evidence="8 9">
    <name type="scientific">Aquimarina amphilecti</name>
    <dbReference type="NCBI Taxonomy" id="1038014"/>
    <lineage>
        <taxon>Bacteria</taxon>
        <taxon>Pseudomonadati</taxon>
        <taxon>Bacteroidota</taxon>
        <taxon>Flavobacteriia</taxon>
        <taxon>Flavobacteriales</taxon>
        <taxon>Flavobacteriaceae</taxon>
        <taxon>Aquimarina</taxon>
    </lineage>
</organism>
<dbReference type="PRINTS" id="PR00344">
    <property type="entry name" value="BCTRLSENSOR"/>
</dbReference>
<feature type="coiled-coil region" evidence="6">
    <location>
        <begin position="110"/>
        <end position="137"/>
    </location>
</feature>
<dbReference type="InterPro" id="IPR004358">
    <property type="entry name" value="Sig_transdc_His_kin-like_C"/>
</dbReference>
<dbReference type="InterPro" id="IPR036097">
    <property type="entry name" value="HisK_dim/P_sf"/>
</dbReference>
<dbReference type="Gene3D" id="3.30.565.10">
    <property type="entry name" value="Histidine kinase-like ATPase, C-terminal domain"/>
    <property type="match status" value="1"/>
</dbReference>
<sequence>MNSLLKRQIRKKLSDDLKNHPEIQEFLAAIDGSYSTYEEQFTMLQRAMSISSQELFDANIQLTEEAKRQRLVIERLNDAIKTLRSIDNKKDKEVTTNIEDLTGIELATLIEEQAAKISDFEKQRAKMLKDLEKSNEELTSYAQVVSHDLKSPLRNVSALISWIREDADELSGTVLSHFGHIEQNIEKMDSMIGGILEYSLIDKKDKIVNEVNLNVLIYQTIESLHAPDFIEFSIDNKLPTIRKDPHRVKQLFQNLISNAIKGMDKEEGYIYIGSKEEEEYWKFYIKDNGKGIPDKYHEKIFKIFQSIDSTEESTGIGLSIVKKIIDYYEGKIWLESVVGKGTTFFFTIKK</sequence>
<dbReference type="SMART" id="SM00387">
    <property type="entry name" value="HATPase_c"/>
    <property type="match status" value="1"/>
</dbReference>
<dbReference type="RefSeq" id="WP_091409888.1">
    <property type="nucleotide sequence ID" value="NZ_FOAB01000005.1"/>
</dbReference>
<dbReference type="Gene3D" id="1.10.287.130">
    <property type="match status" value="1"/>
</dbReference>
<evidence type="ECO:0000256" key="3">
    <source>
        <dbReference type="ARBA" id="ARBA00022553"/>
    </source>
</evidence>
<keyword evidence="9" id="KW-1185">Reference proteome</keyword>
<dbReference type="SMART" id="SM00388">
    <property type="entry name" value="HisKA"/>
    <property type="match status" value="1"/>
</dbReference>
<keyword evidence="6" id="KW-0175">Coiled coil</keyword>
<evidence type="ECO:0000256" key="5">
    <source>
        <dbReference type="ARBA" id="ARBA00022777"/>
    </source>
</evidence>
<dbReference type="CDD" id="cd00082">
    <property type="entry name" value="HisKA"/>
    <property type="match status" value="1"/>
</dbReference>
<reference evidence="8 9" key="1">
    <citation type="submission" date="2016-10" db="EMBL/GenBank/DDBJ databases">
        <authorList>
            <person name="de Groot N.N."/>
        </authorList>
    </citation>
    <scope>NUCLEOTIDE SEQUENCE [LARGE SCALE GENOMIC DNA]</scope>
    <source>
        <strain evidence="8 9">DSM 25232</strain>
    </source>
</reference>
<dbReference type="GO" id="GO:0007234">
    <property type="term" value="P:osmosensory signaling via phosphorelay pathway"/>
    <property type="evidence" value="ECO:0007669"/>
    <property type="project" value="TreeGrafter"/>
</dbReference>
<dbReference type="InterPro" id="IPR003661">
    <property type="entry name" value="HisK_dim/P_dom"/>
</dbReference>
<evidence type="ECO:0000256" key="2">
    <source>
        <dbReference type="ARBA" id="ARBA00012438"/>
    </source>
</evidence>
<dbReference type="GO" id="GO:0000155">
    <property type="term" value="F:phosphorelay sensor kinase activity"/>
    <property type="evidence" value="ECO:0007669"/>
    <property type="project" value="InterPro"/>
</dbReference>
<dbReference type="InterPro" id="IPR005467">
    <property type="entry name" value="His_kinase_dom"/>
</dbReference>
<dbReference type="AlphaFoldDB" id="A0A1H7S112"/>
<dbReference type="Pfam" id="PF02518">
    <property type="entry name" value="HATPase_c"/>
    <property type="match status" value="1"/>
</dbReference>
<proteinExistence type="predicted"/>
<dbReference type="GO" id="GO:0000156">
    <property type="term" value="F:phosphorelay response regulator activity"/>
    <property type="evidence" value="ECO:0007669"/>
    <property type="project" value="TreeGrafter"/>
</dbReference>
<dbReference type="PROSITE" id="PS50109">
    <property type="entry name" value="HIS_KIN"/>
    <property type="match status" value="1"/>
</dbReference>
<dbReference type="GO" id="GO:0030295">
    <property type="term" value="F:protein kinase activator activity"/>
    <property type="evidence" value="ECO:0007669"/>
    <property type="project" value="TreeGrafter"/>
</dbReference>
<name>A0A1H7S112_AQUAM</name>
<protein>
    <recommendedName>
        <fullName evidence="2">histidine kinase</fullName>
        <ecNumber evidence="2">2.7.13.3</ecNumber>
    </recommendedName>
</protein>
<dbReference type="SUPFAM" id="SSF47384">
    <property type="entry name" value="Homodimeric domain of signal transducing histidine kinase"/>
    <property type="match status" value="1"/>
</dbReference>
<feature type="domain" description="Histidine kinase" evidence="7">
    <location>
        <begin position="144"/>
        <end position="350"/>
    </location>
</feature>
<evidence type="ECO:0000256" key="1">
    <source>
        <dbReference type="ARBA" id="ARBA00000085"/>
    </source>
</evidence>
<dbReference type="SUPFAM" id="SSF55874">
    <property type="entry name" value="ATPase domain of HSP90 chaperone/DNA topoisomerase II/histidine kinase"/>
    <property type="match status" value="1"/>
</dbReference>
<dbReference type="PANTHER" id="PTHR42878:SF15">
    <property type="entry name" value="BACTERIOPHYTOCHROME"/>
    <property type="match status" value="1"/>
</dbReference>
<dbReference type="InterPro" id="IPR050351">
    <property type="entry name" value="BphY/WalK/GraS-like"/>
</dbReference>
<evidence type="ECO:0000256" key="6">
    <source>
        <dbReference type="SAM" id="Coils"/>
    </source>
</evidence>
<dbReference type="EC" id="2.7.13.3" evidence="2"/>
<dbReference type="OrthoDB" id="9811889at2"/>
<evidence type="ECO:0000313" key="8">
    <source>
        <dbReference type="EMBL" id="SEL66165.1"/>
    </source>
</evidence>
<dbReference type="PANTHER" id="PTHR42878">
    <property type="entry name" value="TWO-COMPONENT HISTIDINE KINASE"/>
    <property type="match status" value="1"/>
</dbReference>
<dbReference type="STRING" id="1038014.SAMN04487910_2952"/>
<evidence type="ECO:0000259" key="7">
    <source>
        <dbReference type="PROSITE" id="PS50109"/>
    </source>
</evidence>
<dbReference type="Proteomes" id="UP000198521">
    <property type="component" value="Unassembled WGS sequence"/>
</dbReference>